<feature type="non-terminal residue" evidence="2">
    <location>
        <position position="1"/>
    </location>
</feature>
<dbReference type="InterPro" id="IPR012349">
    <property type="entry name" value="Split_barrel_FMN-bd"/>
</dbReference>
<keyword evidence="1" id="KW-0472">Membrane</keyword>
<name>A0A382GWS5_9ZZZZ</name>
<organism evidence="2">
    <name type="scientific">marine metagenome</name>
    <dbReference type="NCBI Taxonomy" id="408172"/>
    <lineage>
        <taxon>unclassified sequences</taxon>
        <taxon>metagenomes</taxon>
        <taxon>ecological metagenomes</taxon>
    </lineage>
</organism>
<protein>
    <recommendedName>
        <fullName evidence="3">DUF385 domain-containing protein</fullName>
    </recommendedName>
</protein>
<sequence length="103" mass="11398">VGRLIAAYVIFVLIFEAGYLGVLQPSFEEGGIPMLKLTTTDGLGETQTKMLARFETDGRLYVSAHHWTRGWYNRAVSNPKVQVEIDGIPSQRTAIPVTGKEFA</sequence>
<dbReference type="AlphaFoldDB" id="A0A382GWS5"/>
<feature type="transmembrane region" description="Helical" evidence="1">
    <location>
        <begin position="6"/>
        <end position="27"/>
    </location>
</feature>
<feature type="non-terminal residue" evidence="2">
    <location>
        <position position="103"/>
    </location>
</feature>
<accession>A0A382GWS5</accession>
<proteinExistence type="predicted"/>
<evidence type="ECO:0008006" key="3">
    <source>
        <dbReference type="Google" id="ProtNLM"/>
    </source>
</evidence>
<evidence type="ECO:0000256" key="1">
    <source>
        <dbReference type="SAM" id="Phobius"/>
    </source>
</evidence>
<dbReference type="Gene3D" id="2.30.110.10">
    <property type="entry name" value="Electron Transport, Fmn-binding Protein, Chain A"/>
    <property type="match status" value="1"/>
</dbReference>
<keyword evidence="1" id="KW-0812">Transmembrane</keyword>
<keyword evidence="1" id="KW-1133">Transmembrane helix</keyword>
<evidence type="ECO:0000313" key="2">
    <source>
        <dbReference type="EMBL" id="SVB79315.1"/>
    </source>
</evidence>
<reference evidence="2" key="1">
    <citation type="submission" date="2018-05" db="EMBL/GenBank/DDBJ databases">
        <authorList>
            <person name="Lanie J.A."/>
            <person name="Ng W.-L."/>
            <person name="Kazmierczak K.M."/>
            <person name="Andrzejewski T.M."/>
            <person name="Davidsen T.M."/>
            <person name="Wayne K.J."/>
            <person name="Tettelin H."/>
            <person name="Glass J.I."/>
            <person name="Rusch D."/>
            <person name="Podicherti R."/>
            <person name="Tsui H.-C.T."/>
            <person name="Winkler M.E."/>
        </authorList>
    </citation>
    <scope>NUCLEOTIDE SEQUENCE</scope>
</reference>
<gene>
    <name evidence="2" type="ORF">METZ01_LOCUS232169</name>
</gene>
<dbReference type="EMBL" id="UINC01057779">
    <property type="protein sequence ID" value="SVB79315.1"/>
    <property type="molecule type" value="Genomic_DNA"/>
</dbReference>